<feature type="transmembrane region" description="Helical" evidence="1">
    <location>
        <begin position="261"/>
        <end position="284"/>
    </location>
</feature>
<feature type="transmembrane region" description="Helical" evidence="1">
    <location>
        <begin position="99"/>
        <end position="116"/>
    </location>
</feature>
<evidence type="ECO:0000313" key="2">
    <source>
        <dbReference type="EMBL" id="SED12551.1"/>
    </source>
</evidence>
<proteinExistence type="predicted"/>
<feature type="transmembrane region" description="Helical" evidence="1">
    <location>
        <begin position="347"/>
        <end position="365"/>
    </location>
</feature>
<sequence>MSIPTLNNDGCRSDVALRAGMISLAVVISLLLCYRMTIGVDLTDESYYLSFLDGWLKTGFQHSSALGLHQTAELLVFPFIKIFAAVLPNEQGLALLNRFIYLVASLISGFCFFRFARTRQTFPVAVLCGIAVTSFIPFSLPSPSYNTLGMQGMLCAIAAYAIFEETKQLRWLITSAAAWMVSVLAYPTFVVVLASFLVAIAAVPVLRPSFRRYVVWCLTFQIVGLGLLLSAYGVSRLMQIIEFTNSSLQVSTGLGGKLSKAAALLGASGIFVTLCFASIAVGIFAGKGSSRSSHGWITAAVIIGILIAAQLAGPFLYATSHDYVLLLATAGAAFFVTETIRKASNDHAMTAYFFVGLFAGIVTSLTATNSIINFAIGGFTCVCVFLLAIFPKNDVKRHSHLALLCGVVVLFLMSNFNFIYGEGVNPLSSAPAKRIENGVFAGLLTTADKAQAIDQTTAFLATIPGDSVAVIGRFPSIYLLTGMRPKTLSTWDFSQQNGATPKIDSAISRFYSLDANLPSVVLNVTDPWTAAPSESGKQLQARYVRASQIDTGQWKIEILVLPSPMK</sequence>
<keyword evidence="1" id="KW-1133">Transmembrane helix</keyword>
<accession>A0A1H4Y5X5</accession>
<keyword evidence="1" id="KW-0812">Transmembrane</keyword>
<evidence type="ECO:0000256" key="1">
    <source>
        <dbReference type="SAM" id="Phobius"/>
    </source>
</evidence>
<reference evidence="2 3" key="1">
    <citation type="submission" date="2016-10" db="EMBL/GenBank/DDBJ databases">
        <authorList>
            <person name="de Groot N.N."/>
        </authorList>
    </citation>
    <scope>NUCLEOTIDE SEQUENCE [LARGE SCALE GENOMIC DNA]</scope>
    <source>
        <strain evidence="2 3">BS3655</strain>
    </source>
</reference>
<name>A0A1H4Y5X5_9PSED</name>
<dbReference type="RefSeq" id="WP_074874798.1">
    <property type="nucleotide sequence ID" value="NZ_FNTF01000002.1"/>
</dbReference>
<dbReference type="Proteomes" id="UP000183114">
    <property type="component" value="Unassembled WGS sequence"/>
</dbReference>
<feature type="transmembrane region" description="Helical" evidence="1">
    <location>
        <begin position="323"/>
        <end position="340"/>
    </location>
</feature>
<feature type="transmembrane region" description="Helical" evidence="1">
    <location>
        <begin position="15"/>
        <end position="34"/>
    </location>
</feature>
<feature type="transmembrane region" description="Helical" evidence="1">
    <location>
        <begin position="213"/>
        <end position="234"/>
    </location>
</feature>
<feature type="transmembrane region" description="Helical" evidence="1">
    <location>
        <begin position="183"/>
        <end position="206"/>
    </location>
</feature>
<feature type="transmembrane region" description="Helical" evidence="1">
    <location>
        <begin position="401"/>
        <end position="420"/>
    </location>
</feature>
<keyword evidence="1" id="KW-0472">Membrane</keyword>
<dbReference type="EMBL" id="FNTF01000002">
    <property type="protein sequence ID" value="SED12551.1"/>
    <property type="molecule type" value="Genomic_DNA"/>
</dbReference>
<feature type="transmembrane region" description="Helical" evidence="1">
    <location>
        <begin position="296"/>
        <end position="317"/>
    </location>
</feature>
<feature type="transmembrane region" description="Helical" evidence="1">
    <location>
        <begin position="122"/>
        <end position="140"/>
    </location>
</feature>
<feature type="transmembrane region" description="Helical" evidence="1">
    <location>
        <begin position="371"/>
        <end position="389"/>
    </location>
</feature>
<dbReference type="AlphaFoldDB" id="A0A1H4Y5X5"/>
<organism evidence="2 3">
    <name type="scientific">Pseudomonas frederiksbergensis</name>
    <dbReference type="NCBI Taxonomy" id="104087"/>
    <lineage>
        <taxon>Bacteria</taxon>
        <taxon>Pseudomonadati</taxon>
        <taxon>Pseudomonadota</taxon>
        <taxon>Gammaproteobacteria</taxon>
        <taxon>Pseudomonadales</taxon>
        <taxon>Pseudomonadaceae</taxon>
        <taxon>Pseudomonas</taxon>
    </lineage>
</organism>
<evidence type="ECO:0000313" key="3">
    <source>
        <dbReference type="Proteomes" id="UP000183114"/>
    </source>
</evidence>
<protein>
    <recommendedName>
        <fullName evidence="4">Glycosyltransferase RgtA/B/C/D-like domain-containing protein</fullName>
    </recommendedName>
</protein>
<evidence type="ECO:0008006" key="4">
    <source>
        <dbReference type="Google" id="ProtNLM"/>
    </source>
</evidence>
<gene>
    <name evidence="2" type="ORF">SAMN04490185_2819</name>
</gene>